<evidence type="ECO:0000313" key="3">
    <source>
        <dbReference type="Proteomes" id="UP000233293"/>
    </source>
</evidence>
<organism evidence="2 3">
    <name type="scientific">Telmatospirillum siberiense</name>
    <dbReference type="NCBI Taxonomy" id="382514"/>
    <lineage>
        <taxon>Bacteria</taxon>
        <taxon>Pseudomonadati</taxon>
        <taxon>Pseudomonadota</taxon>
        <taxon>Alphaproteobacteria</taxon>
        <taxon>Rhodospirillales</taxon>
        <taxon>Rhodospirillaceae</taxon>
        <taxon>Telmatospirillum</taxon>
    </lineage>
</organism>
<feature type="region of interest" description="Disordered" evidence="1">
    <location>
        <begin position="130"/>
        <end position="177"/>
    </location>
</feature>
<sequence length="177" mass="19854">MPNPTHVFDIAATDNPVVAEVYEHLRWLEMRAEYRPDETPRETAHRFERLFLQSLRSRTLIACALDNLAPSAAMDTATAHIRNDLDQTTDRLSTLFCLSEGTFEVVDGEARLREARILLEKTTVMICALEQMTPSPRSSQVSRPPSSETGRLMGDGEACRASSPMAKNAGRRRHKSL</sequence>
<proteinExistence type="predicted"/>
<gene>
    <name evidence="2" type="ORF">CWS72_23990</name>
</gene>
<comment type="caution">
    <text evidence="2">The sequence shown here is derived from an EMBL/GenBank/DDBJ whole genome shotgun (WGS) entry which is preliminary data.</text>
</comment>
<reference evidence="3" key="1">
    <citation type="submission" date="2017-12" db="EMBL/GenBank/DDBJ databases">
        <title>Draft genome sequence of Telmatospirillum siberiense 26-4b1T, an acidotolerant peatland alphaproteobacterium potentially involved in sulfur cycling.</title>
        <authorList>
            <person name="Hausmann B."/>
            <person name="Pjevac P."/>
            <person name="Schreck K."/>
            <person name="Herbold C.W."/>
            <person name="Daims H."/>
            <person name="Wagner M."/>
            <person name="Pester M."/>
            <person name="Loy A."/>
        </authorList>
    </citation>
    <scope>NUCLEOTIDE SEQUENCE [LARGE SCALE GENOMIC DNA]</scope>
    <source>
        <strain evidence="3">26-4b1</strain>
    </source>
</reference>
<dbReference type="RefSeq" id="WP_101253190.1">
    <property type="nucleotide sequence ID" value="NZ_PIUM01000040.1"/>
</dbReference>
<dbReference type="EMBL" id="PIUM01000040">
    <property type="protein sequence ID" value="PKU21968.1"/>
    <property type="molecule type" value="Genomic_DNA"/>
</dbReference>
<dbReference type="Proteomes" id="UP000233293">
    <property type="component" value="Unassembled WGS sequence"/>
</dbReference>
<dbReference type="AlphaFoldDB" id="A0A2N3PNI9"/>
<feature type="compositionally biased region" description="Low complexity" evidence="1">
    <location>
        <begin position="134"/>
        <end position="147"/>
    </location>
</feature>
<keyword evidence="3" id="KW-1185">Reference proteome</keyword>
<protein>
    <submittedName>
        <fullName evidence="2">Uncharacterized protein</fullName>
    </submittedName>
</protein>
<evidence type="ECO:0000313" key="2">
    <source>
        <dbReference type="EMBL" id="PKU21968.1"/>
    </source>
</evidence>
<name>A0A2N3PNI9_9PROT</name>
<accession>A0A2N3PNI9</accession>
<evidence type="ECO:0000256" key="1">
    <source>
        <dbReference type="SAM" id="MobiDB-lite"/>
    </source>
</evidence>